<feature type="transmembrane region" description="Helical" evidence="2">
    <location>
        <begin position="136"/>
        <end position="156"/>
    </location>
</feature>
<feature type="transmembrane region" description="Helical" evidence="2">
    <location>
        <begin position="228"/>
        <end position="248"/>
    </location>
</feature>
<accession>A0A0P1B4E6</accession>
<evidence type="ECO:0000313" key="3">
    <source>
        <dbReference type="EMBL" id="CEG48887.1"/>
    </source>
</evidence>
<dbReference type="AlphaFoldDB" id="A0A0P1B4E6"/>
<keyword evidence="2" id="KW-1133">Transmembrane helix</keyword>
<dbReference type="Proteomes" id="UP000054928">
    <property type="component" value="Unassembled WGS sequence"/>
</dbReference>
<dbReference type="OMA" id="WESTVAL"/>
<feature type="transmembrane region" description="Helical" evidence="2">
    <location>
        <begin position="198"/>
        <end position="221"/>
    </location>
</feature>
<name>A0A0P1B4E6_PLAHL</name>
<evidence type="ECO:0000313" key="4">
    <source>
        <dbReference type="Proteomes" id="UP000054928"/>
    </source>
</evidence>
<reference evidence="4" key="1">
    <citation type="submission" date="2014-09" db="EMBL/GenBank/DDBJ databases">
        <authorList>
            <person name="Sharma Rahul"/>
            <person name="Thines Marco"/>
        </authorList>
    </citation>
    <scope>NUCLEOTIDE SEQUENCE [LARGE SCALE GENOMIC DNA]</scope>
</reference>
<feature type="region of interest" description="Disordered" evidence="1">
    <location>
        <begin position="447"/>
        <end position="469"/>
    </location>
</feature>
<protein>
    <submittedName>
        <fullName evidence="3">Uncharacterized protein</fullName>
    </submittedName>
</protein>
<feature type="region of interest" description="Disordered" evidence="1">
    <location>
        <begin position="1"/>
        <end position="24"/>
    </location>
</feature>
<sequence>MRLRLRAPDESEGERNNYPNTGDNIALPSLNSNPLLPPLDVGSPEYIEERLENLKRRPNWRDFLDQYVQEHPDSESEDNCSEDTAYADSSNLFHSTLWSLLVVTFTPLFILCAPLLKHKRYGFWPLGCHSMKELFCCALVNVIFMVFGFVTLYWTICRELPKKFDVNENYIKINAQIIEVQSAAMTCHAALLQWESTVALELCVPVVIDAVLLVLNLWLLLNYYRRPAKYLMVLMAAMYMIDVPARLYDLTFPAPKIFRVDPTFAMINEELIVALDGVNLKPNGSVAWVAYWGCATTSNVDVCEKQFISVYDAGTVAVTFRSFDYFIPCYRNPPDPLKAQDFQCFEDVRIRVKHSRSIPGLPRSVSGASNSRLVQAGLSLRGEKEGNATTKKMITHDVMTATVKPTQIEPTNDAAIDVSKDLKLALGFIKNVDLIEEEKHISEVGIGPRMDAEDGTESAQSGNDKKLEEVDVTSDAKAKMCHIDVEGGTTSQTCVPAGCLESLQDPESKIDGFLHALKDALTEVEVDTENTHTAVDRDEEGKDDAFQIVVDALASKEVAVVDMAVVLEKERVHMADRNQKGIVVEINMRDIGELSTSAAIATDEKLEEAGLRHEIGSAFQDKGIQAKLRDATIDKIKVEEVSKQKKDLKRKKIRPFEKGSAITDA</sequence>
<dbReference type="RefSeq" id="XP_024585256.1">
    <property type="nucleotide sequence ID" value="XM_024720015.1"/>
</dbReference>
<dbReference type="EMBL" id="CCYD01003042">
    <property type="protein sequence ID" value="CEG48887.1"/>
    <property type="molecule type" value="Genomic_DNA"/>
</dbReference>
<keyword evidence="2" id="KW-0812">Transmembrane</keyword>
<evidence type="ECO:0000256" key="2">
    <source>
        <dbReference type="SAM" id="Phobius"/>
    </source>
</evidence>
<feature type="compositionally biased region" description="Basic and acidic residues" evidence="1">
    <location>
        <begin position="1"/>
        <end position="15"/>
    </location>
</feature>
<feature type="transmembrane region" description="Helical" evidence="2">
    <location>
        <begin position="97"/>
        <end position="116"/>
    </location>
</feature>
<evidence type="ECO:0000256" key="1">
    <source>
        <dbReference type="SAM" id="MobiDB-lite"/>
    </source>
</evidence>
<organism evidence="3 4">
    <name type="scientific">Plasmopara halstedii</name>
    <name type="common">Downy mildew of sunflower</name>
    <dbReference type="NCBI Taxonomy" id="4781"/>
    <lineage>
        <taxon>Eukaryota</taxon>
        <taxon>Sar</taxon>
        <taxon>Stramenopiles</taxon>
        <taxon>Oomycota</taxon>
        <taxon>Peronosporomycetes</taxon>
        <taxon>Peronosporales</taxon>
        <taxon>Peronosporaceae</taxon>
        <taxon>Plasmopara</taxon>
    </lineage>
</organism>
<keyword evidence="4" id="KW-1185">Reference proteome</keyword>
<proteinExistence type="predicted"/>
<dbReference type="OrthoDB" id="74749at2759"/>
<dbReference type="GeneID" id="36401737"/>
<keyword evidence="2" id="KW-0472">Membrane</keyword>